<dbReference type="WBParaSite" id="nRc.2.0.1.t38437-RA">
    <property type="protein sequence ID" value="nRc.2.0.1.t38437-RA"/>
    <property type="gene ID" value="nRc.2.0.1.g38437"/>
</dbReference>
<protein>
    <submittedName>
        <fullName evidence="2">Uncharacterized protein</fullName>
    </submittedName>
</protein>
<evidence type="ECO:0000313" key="2">
    <source>
        <dbReference type="WBParaSite" id="nRc.2.0.1.t38437-RA"/>
    </source>
</evidence>
<accession>A0A915KKA0</accession>
<proteinExistence type="predicted"/>
<dbReference type="AlphaFoldDB" id="A0A915KKA0"/>
<reference evidence="2" key="1">
    <citation type="submission" date="2022-11" db="UniProtKB">
        <authorList>
            <consortium name="WormBaseParasite"/>
        </authorList>
    </citation>
    <scope>IDENTIFICATION</scope>
</reference>
<dbReference type="Proteomes" id="UP000887565">
    <property type="component" value="Unplaced"/>
</dbReference>
<name>A0A915KKA0_ROMCU</name>
<evidence type="ECO:0000313" key="1">
    <source>
        <dbReference type="Proteomes" id="UP000887565"/>
    </source>
</evidence>
<organism evidence="1 2">
    <name type="scientific">Romanomermis culicivorax</name>
    <name type="common">Nematode worm</name>
    <dbReference type="NCBI Taxonomy" id="13658"/>
    <lineage>
        <taxon>Eukaryota</taxon>
        <taxon>Metazoa</taxon>
        <taxon>Ecdysozoa</taxon>
        <taxon>Nematoda</taxon>
        <taxon>Enoplea</taxon>
        <taxon>Dorylaimia</taxon>
        <taxon>Mermithida</taxon>
        <taxon>Mermithoidea</taxon>
        <taxon>Mermithidae</taxon>
        <taxon>Romanomermis</taxon>
    </lineage>
</organism>
<sequence length="73" mass="8597">MNQYHYFFQLNGPYDDITSDEEDTDQKILEDITSQEEQKLDNVISDVEGTILDYVDDENEQYKIHTPCSSDEE</sequence>
<keyword evidence="1" id="KW-1185">Reference proteome</keyword>